<keyword evidence="1" id="KW-1133">Transmembrane helix</keyword>
<evidence type="ECO:0000313" key="3">
    <source>
        <dbReference type="EMBL" id="QXR06555.1"/>
    </source>
</evidence>
<reference evidence="2" key="4">
    <citation type="submission" date="2023-07" db="EMBL/GenBank/DDBJ databases">
        <title>Dynamics of blaOXA-23 gene transmission in Acinetobacter spp. from contaminated veterinary surfaces.</title>
        <authorList>
            <person name="Moreira Da Silva J."/>
            <person name="Menezes J."/>
            <person name="Fernandes L."/>
            <person name="Marques C."/>
            <person name="Amaral A."/>
            <person name="Timofte D."/>
            <person name="Pomba C."/>
        </authorList>
    </citation>
    <scope>NUCLEOTIDE SEQUENCE</scope>
    <source>
        <strain evidence="2">CMVB11Z4A1</strain>
    </source>
</reference>
<reference evidence="3" key="1">
    <citation type="submission" date="2018-10" db="EMBL/GenBank/DDBJ databases">
        <authorList>
            <person name="D'Souza A.W."/>
            <person name="Potter R.F."/>
            <person name="Wallace M."/>
            <person name="Shupe A."/>
            <person name="Patel S."/>
            <person name="Sun S."/>
            <person name="Gul D."/>
            <person name="Kwon J.H."/>
            <person name="Andleeb S."/>
            <person name="Burnham C.-A.D."/>
            <person name="Dantas G."/>
        </authorList>
    </citation>
    <scope>NUCLEOTIDE SEQUENCE</scope>
    <source>
        <strain evidence="3">AL_065</strain>
    </source>
</reference>
<proteinExistence type="predicted"/>
<dbReference type="Proteomes" id="UP001242129">
    <property type="component" value="Unassembled WGS sequence"/>
</dbReference>
<name>A0A6N1KNB0_ACILW</name>
<protein>
    <submittedName>
        <fullName evidence="3">Uncharacterized protein</fullName>
    </submittedName>
</protein>
<dbReference type="Proteomes" id="UP000293391">
    <property type="component" value="Chromosome"/>
</dbReference>
<gene>
    <name evidence="3" type="ORF">EVX74_010590</name>
    <name evidence="2" type="ORF">Q8G51_16350</name>
</gene>
<feature type="transmembrane region" description="Helical" evidence="1">
    <location>
        <begin position="25"/>
        <end position="50"/>
    </location>
</feature>
<reference evidence="3" key="3">
    <citation type="submission" date="2021-06" db="EMBL/GenBank/DDBJ databases">
        <authorList>
            <person name="Diorio-Toth L."/>
        </authorList>
    </citation>
    <scope>NUCLEOTIDE SEQUENCE</scope>
    <source>
        <strain evidence="3">AL_065</strain>
    </source>
</reference>
<dbReference type="EMBL" id="JAUUUS010000340">
    <property type="protein sequence ID" value="MDP1449306.1"/>
    <property type="molecule type" value="Genomic_DNA"/>
</dbReference>
<sequence length="57" mass="6504">MNFNLDLKVDKAMNQLSESKALRRWTYIVCFLVIVGVGTWQLAPILQAIAKLIEVLK</sequence>
<dbReference type="EMBL" id="CP078045">
    <property type="protein sequence ID" value="QXR06555.1"/>
    <property type="molecule type" value="Genomic_DNA"/>
</dbReference>
<keyword evidence="1" id="KW-0812">Transmembrane</keyword>
<accession>A0A6N1KNB0</accession>
<evidence type="ECO:0000313" key="2">
    <source>
        <dbReference type="EMBL" id="MDP1449306.1"/>
    </source>
</evidence>
<reference evidence="3" key="2">
    <citation type="journal article" date="2019" name="Nat. Commun.">
        <title>Spatiotemporal dynamics of multidrug resistant bacteria on intensive care unit surfaces.</title>
        <authorList>
            <person name="D'Souza A.W."/>
            <person name="Potter R.F."/>
            <person name="Wallace M."/>
            <person name="Shupe A."/>
            <person name="Patel S."/>
            <person name="Sun X."/>
            <person name="Gul D."/>
            <person name="Kwon J.H."/>
            <person name="Andleeb S."/>
            <person name="Burnham C.D."/>
            <person name="Dantas G."/>
        </authorList>
    </citation>
    <scope>NUCLEOTIDE SEQUENCE</scope>
    <source>
        <strain evidence="3">AL_065</strain>
    </source>
</reference>
<evidence type="ECO:0000313" key="4">
    <source>
        <dbReference type="Proteomes" id="UP000293391"/>
    </source>
</evidence>
<dbReference type="RefSeq" id="WP_004279628.1">
    <property type="nucleotide sequence ID" value="NZ_CAYTBE010000090.1"/>
</dbReference>
<organism evidence="3 4">
    <name type="scientific">Acinetobacter lwoffii</name>
    <dbReference type="NCBI Taxonomy" id="28090"/>
    <lineage>
        <taxon>Bacteria</taxon>
        <taxon>Pseudomonadati</taxon>
        <taxon>Pseudomonadota</taxon>
        <taxon>Gammaproteobacteria</taxon>
        <taxon>Moraxellales</taxon>
        <taxon>Moraxellaceae</taxon>
        <taxon>Acinetobacter</taxon>
    </lineage>
</organism>
<evidence type="ECO:0000256" key="1">
    <source>
        <dbReference type="SAM" id="Phobius"/>
    </source>
</evidence>
<dbReference type="AlphaFoldDB" id="A0A6N1KNB0"/>
<keyword evidence="1" id="KW-0472">Membrane</keyword>